<reference evidence="2 3" key="1">
    <citation type="submission" date="2020-08" db="EMBL/GenBank/DDBJ databases">
        <title>Genomic Encyclopedia of Type Strains, Phase IV (KMG-IV): sequencing the most valuable type-strain genomes for metagenomic binning, comparative biology and taxonomic classification.</title>
        <authorList>
            <person name="Goeker M."/>
        </authorList>
    </citation>
    <scope>NUCLEOTIDE SEQUENCE [LARGE SCALE GENOMIC DNA]</scope>
    <source>
        <strain evidence="2 3">DSM 17507</strain>
    </source>
</reference>
<accession>A0A7W7A954</accession>
<dbReference type="OrthoDB" id="8060097at2"/>
<dbReference type="RefSeq" id="WP_144901505.1">
    <property type="nucleotide sequence ID" value="NZ_JACHOA010000001.1"/>
</dbReference>
<evidence type="ECO:0000313" key="2">
    <source>
        <dbReference type="EMBL" id="MBB4612487.1"/>
    </source>
</evidence>
<dbReference type="EMBL" id="JACHOA010000001">
    <property type="protein sequence ID" value="MBB4612487.1"/>
    <property type="molecule type" value="Genomic_DNA"/>
</dbReference>
<protein>
    <submittedName>
        <fullName evidence="2">Uncharacterized protein</fullName>
    </submittedName>
</protein>
<proteinExistence type="predicted"/>
<feature type="chain" id="PRO_5031335183" evidence="1">
    <location>
        <begin position="31"/>
        <end position="256"/>
    </location>
</feature>
<gene>
    <name evidence="2" type="ORF">GGR37_000733</name>
</gene>
<feature type="signal peptide" evidence="1">
    <location>
        <begin position="1"/>
        <end position="30"/>
    </location>
</feature>
<name>A0A7W7A954_9SPHN</name>
<dbReference type="Proteomes" id="UP000538566">
    <property type="component" value="Unassembled WGS sequence"/>
</dbReference>
<organism evidence="2 3">
    <name type="scientific">Novosphingobium taihuense</name>
    <dbReference type="NCBI Taxonomy" id="260085"/>
    <lineage>
        <taxon>Bacteria</taxon>
        <taxon>Pseudomonadati</taxon>
        <taxon>Pseudomonadota</taxon>
        <taxon>Alphaproteobacteria</taxon>
        <taxon>Sphingomonadales</taxon>
        <taxon>Sphingomonadaceae</taxon>
        <taxon>Novosphingobium</taxon>
    </lineage>
</organism>
<keyword evidence="1" id="KW-0732">Signal</keyword>
<sequence>MFLVDGKQLRALAAGVAAIAGLALASEAMAQSVVVRSTGPSSATYPQGKKLPADATVVLKAGDHVTVLDKAGTRVLNGPGSFALNGAVNRNASTGGTALAAMMARGGASRTRTGAVRGAPAAPVAVAPSGPENIWYVDVSKGGTYCVADPATVVLWRPEKTDEGTGKLLSQDGSVADVTWRAGSALKVWPAASVPVVDGQTYTFNNAVGAPVKIRTMVMPNVPTDELEVAGAMAEKGCTAQLDLLANLAQTTQAGG</sequence>
<dbReference type="AlphaFoldDB" id="A0A7W7A954"/>
<evidence type="ECO:0000313" key="3">
    <source>
        <dbReference type="Proteomes" id="UP000538566"/>
    </source>
</evidence>
<keyword evidence="3" id="KW-1185">Reference proteome</keyword>
<comment type="caution">
    <text evidence="2">The sequence shown here is derived from an EMBL/GenBank/DDBJ whole genome shotgun (WGS) entry which is preliminary data.</text>
</comment>
<evidence type="ECO:0000256" key="1">
    <source>
        <dbReference type="SAM" id="SignalP"/>
    </source>
</evidence>